<dbReference type="STRING" id="13333.U5DHW7"/>
<dbReference type="Gene3D" id="3.50.50.60">
    <property type="entry name" value="FAD/NAD(P)-binding domain"/>
    <property type="match status" value="1"/>
</dbReference>
<dbReference type="GO" id="GO:0005737">
    <property type="term" value="C:cytoplasm"/>
    <property type="evidence" value="ECO:0000318"/>
    <property type="project" value="GO_Central"/>
</dbReference>
<dbReference type="HOGENOM" id="CLU_007884_4_3_1"/>
<dbReference type="AlphaFoldDB" id="U5DHW7"/>
<evidence type="ECO:0000256" key="2">
    <source>
        <dbReference type="ARBA" id="ARBA00039785"/>
    </source>
</evidence>
<dbReference type="SUPFAM" id="SSF54373">
    <property type="entry name" value="FAD-linked reductases, C-terminal domain"/>
    <property type="match status" value="1"/>
</dbReference>
<protein>
    <recommendedName>
        <fullName evidence="2">FAD-dependent oxidoreductase domain-containing protein 1</fullName>
    </recommendedName>
</protein>
<proteinExistence type="predicted"/>
<dbReference type="PANTHER" id="PTHR13847:SF287">
    <property type="entry name" value="FAD-DEPENDENT OXIDOREDUCTASE DOMAIN-CONTAINING PROTEIN 1"/>
    <property type="match status" value="1"/>
</dbReference>
<evidence type="ECO:0000259" key="4">
    <source>
        <dbReference type="Pfam" id="PF01266"/>
    </source>
</evidence>
<dbReference type="InterPro" id="IPR006076">
    <property type="entry name" value="FAD-dep_OxRdtase"/>
</dbReference>
<evidence type="ECO:0000313" key="6">
    <source>
        <dbReference type="Proteomes" id="UP000017836"/>
    </source>
</evidence>
<evidence type="ECO:0000256" key="1">
    <source>
        <dbReference type="ARBA" id="ARBA00023002"/>
    </source>
</evidence>
<name>U5DHW7_AMBTC</name>
<dbReference type="OrthoDB" id="498204at2759"/>
<keyword evidence="1" id="KW-0560">Oxidoreductase</keyword>
<evidence type="ECO:0000313" key="5">
    <source>
        <dbReference type="EMBL" id="ERN20138.1"/>
    </source>
</evidence>
<dbReference type="Gramene" id="ERN20138">
    <property type="protein sequence ID" value="ERN20138"/>
    <property type="gene ID" value="AMTR_s00066p00075090"/>
</dbReference>
<dbReference type="EMBL" id="KI392060">
    <property type="protein sequence ID" value="ERN20138.1"/>
    <property type="molecule type" value="Genomic_DNA"/>
</dbReference>
<gene>
    <name evidence="5" type="ORF">AMTR_s00066p00075090</name>
</gene>
<dbReference type="SUPFAM" id="SSF51905">
    <property type="entry name" value="FAD/NAD(P)-binding domain"/>
    <property type="match status" value="1"/>
</dbReference>
<keyword evidence="6" id="KW-1185">Reference proteome</keyword>
<dbReference type="InterPro" id="IPR036188">
    <property type="entry name" value="FAD/NAD-bd_sf"/>
</dbReference>
<dbReference type="GO" id="GO:0016491">
    <property type="term" value="F:oxidoreductase activity"/>
    <property type="evidence" value="ECO:0007669"/>
    <property type="project" value="UniProtKB-KW"/>
</dbReference>
<comment type="function">
    <text evidence="3">Required for the assembly of the mitochondrial membrane respiratory chain NADH dehydrogenase (Complex I). Involved in mid-late stages of complex I assembly.</text>
</comment>
<feature type="domain" description="FAD dependent oxidoreductase" evidence="4">
    <location>
        <begin position="76"/>
        <end position="474"/>
    </location>
</feature>
<evidence type="ECO:0000256" key="3">
    <source>
        <dbReference type="ARBA" id="ARBA00046185"/>
    </source>
</evidence>
<dbReference type="PANTHER" id="PTHR13847">
    <property type="entry name" value="SARCOSINE DEHYDROGENASE-RELATED"/>
    <property type="match status" value="1"/>
</dbReference>
<dbReference type="KEGG" id="atr:18448548"/>
<dbReference type="Proteomes" id="UP000017836">
    <property type="component" value="Unassembled WGS sequence"/>
</dbReference>
<dbReference type="Pfam" id="PF01266">
    <property type="entry name" value="DAO"/>
    <property type="match status" value="1"/>
</dbReference>
<dbReference type="OMA" id="GCGTLWL"/>
<sequence length="495" mass="54233">MAATPLKNPKISAYLRSGNTKFSHRFSSPSTVIYPSLKTSSICETLFFSSLRPQKPRFYPVSLCSATVSGERLTFDVVVVGAGIIGLTIVRQFLLQSKLSVAVVDAGVPCSGATGAGQGYIWMVHKRPGTAAWELANRSKQLWEELAEEIQEQNMDPLDMLGWMKRGSLLVGRSLGESTSLQERVRLLSEAGLKVQYLPASDLLKKEPSLDVGSEGGAAFVLDDCQLDAQRTVEFIEKGNKSFCQHDRYREFYYEPAVRLLRSPETGDVEAVKTSKNVLYSRKAIVIAAGAWSGTLMQNLIVESDISLNVPVKPRKGHLLILENLRNLQLRHGVMEVDYVTHQNGPSISDSSTSIVAEDDSHILSISMTATTDMWGNLVLGSSRQFTGFDTQVEDSIVKCIIERAGEFFPALRRLPLLEFMRSGKIRVGLRPYMHDGKPIIGPVPGLPKVMLATGHEGCGLSMALGTAEMVADMVLGNSLTIDSTPFSAQGRYDQ</sequence>
<organism evidence="5 6">
    <name type="scientific">Amborella trichopoda</name>
    <dbReference type="NCBI Taxonomy" id="13333"/>
    <lineage>
        <taxon>Eukaryota</taxon>
        <taxon>Viridiplantae</taxon>
        <taxon>Streptophyta</taxon>
        <taxon>Embryophyta</taxon>
        <taxon>Tracheophyta</taxon>
        <taxon>Spermatophyta</taxon>
        <taxon>Magnoliopsida</taxon>
        <taxon>Amborellales</taxon>
        <taxon>Amborellaceae</taxon>
        <taxon>Amborella</taxon>
    </lineage>
</organism>
<dbReference type="Gene3D" id="3.30.9.10">
    <property type="entry name" value="D-Amino Acid Oxidase, subunit A, domain 2"/>
    <property type="match status" value="1"/>
</dbReference>
<reference evidence="6" key="1">
    <citation type="journal article" date="2013" name="Science">
        <title>The Amborella genome and the evolution of flowering plants.</title>
        <authorList>
            <consortium name="Amborella Genome Project"/>
        </authorList>
    </citation>
    <scope>NUCLEOTIDE SEQUENCE [LARGE SCALE GENOMIC DNA]</scope>
</reference>
<accession>U5DHW7</accession>
<dbReference type="eggNOG" id="ENOG502QQ49">
    <property type="taxonomic scope" value="Eukaryota"/>
</dbReference>